<dbReference type="SUPFAM" id="SSF53955">
    <property type="entry name" value="Lysozyme-like"/>
    <property type="match status" value="1"/>
</dbReference>
<dbReference type="InterPro" id="IPR023346">
    <property type="entry name" value="Lysozyme-like_dom_sf"/>
</dbReference>
<protein>
    <submittedName>
        <fullName evidence="2">Conjugal transfer protein</fullName>
    </submittedName>
</protein>
<evidence type="ECO:0000313" key="3">
    <source>
        <dbReference type="Proteomes" id="UP000254920"/>
    </source>
</evidence>
<dbReference type="Gene3D" id="1.10.530.10">
    <property type="match status" value="1"/>
</dbReference>
<dbReference type="RefSeq" id="WP_235610075.1">
    <property type="nucleotide sequence ID" value="NZ_UFVD01000001.1"/>
</dbReference>
<keyword evidence="3" id="KW-1185">Reference proteome</keyword>
<organism evidence="2 3">
    <name type="scientific">Campylobacter sputorum subsp. sputorum</name>
    <dbReference type="NCBI Taxonomy" id="32024"/>
    <lineage>
        <taxon>Bacteria</taxon>
        <taxon>Pseudomonadati</taxon>
        <taxon>Campylobacterota</taxon>
        <taxon>Epsilonproteobacteria</taxon>
        <taxon>Campylobacterales</taxon>
        <taxon>Campylobacteraceae</taxon>
        <taxon>Campylobacter</taxon>
    </lineage>
</organism>
<evidence type="ECO:0000313" key="2">
    <source>
        <dbReference type="EMBL" id="SUX11289.1"/>
    </source>
</evidence>
<proteinExistence type="predicted"/>
<name>A0A381DKS9_9BACT</name>
<dbReference type="EMBL" id="UFVD01000001">
    <property type="protein sequence ID" value="SUX11289.1"/>
    <property type="molecule type" value="Genomic_DNA"/>
</dbReference>
<dbReference type="STRING" id="32024.GCA_000788295_01116"/>
<gene>
    <name evidence="2" type="ORF">NCTC12475_01506</name>
</gene>
<reference evidence="2 3" key="1">
    <citation type="submission" date="2018-06" db="EMBL/GenBank/DDBJ databases">
        <authorList>
            <consortium name="Pathogen Informatics"/>
            <person name="Doyle S."/>
        </authorList>
    </citation>
    <scope>NUCLEOTIDE SEQUENCE [LARGE SCALE GENOMIC DNA]</scope>
    <source>
        <strain evidence="2 3">NCTC12475</strain>
    </source>
</reference>
<sequence length="196" mass="23048">MKFITFFILTFFLSNLKAYTNDDIMKAIADVSYKNRIEPEILYTIVKIESNFDPFVISFITTQKEAKLFKTYETSLAPIKIGKYSLNRSMWIVNIFPKSENIAKIMIKNLLKLDYSIDVGLGQINSTNFTINEIDKILNPTYNLSKSAKVLRGCFNGKKQNIKHTIECYNYGMRKRNSYPYFQKFIKNYRQDFLKK</sequence>
<feature type="domain" description="Transglycosylase SLT" evidence="1">
    <location>
        <begin position="30"/>
        <end position="176"/>
    </location>
</feature>
<dbReference type="Pfam" id="PF01464">
    <property type="entry name" value="SLT"/>
    <property type="match status" value="1"/>
</dbReference>
<dbReference type="Proteomes" id="UP000254920">
    <property type="component" value="Unassembled WGS sequence"/>
</dbReference>
<dbReference type="AlphaFoldDB" id="A0A381DKS9"/>
<dbReference type="InterPro" id="IPR008258">
    <property type="entry name" value="Transglycosylase_SLT_dom_1"/>
</dbReference>
<evidence type="ECO:0000259" key="1">
    <source>
        <dbReference type="Pfam" id="PF01464"/>
    </source>
</evidence>
<accession>A0A381DKS9</accession>